<dbReference type="EMBL" id="JAIBOA010000037">
    <property type="protein sequence ID" value="MBW8487618.1"/>
    <property type="molecule type" value="Genomic_DNA"/>
</dbReference>
<dbReference type="Pfam" id="PF01243">
    <property type="entry name" value="PNPOx_N"/>
    <property type="match status" value="1"/>
</dbReference>
<dbReference type="SUPFAM" id="SSF50475">
    <property type="entry name" value="FMN-binding split barrel"/>
    <property type="match status" value="1"/>
</dbReference>
<dbReference type="PANTHER" id="PTHR39336">
    <property type="entry name" value="PYRIDOXAMINE PHOSPHATE OXIDASE FAMILY PROTEIN (AFU_ORTHOLOGUE AFUA_6G11440)"/>
    <property type="match status" value="1"/>
</dbReference>
<feature type="domain" description="Pyridoxamine 5'-phosphate oxidase N-terminal" evidence="1">
    <location>
        <begin position="2"/>
        <end position="111"/>
    </location>
</feature>
<evidence type="ECO:0000313" key="3">
    <source>
        <dbReference type="Proteomes" id="UP000774570"/>
    </source>
</evidence>
<dbReference type="Gene3D" id="2.30.110.10">
    <property type="entry name" value="Electron Transport, Fmn-binding Protein, Chain A"/>
    <property type="match status" value="1"/>
</dbReference>
<dbReference type="InterPro" id="IPR012349">
    <property type="entry name" value="Split_barrel_FMN-bd"/>
</dbReference>
<evidence type="ECO:0000313" key="2">
    <source>
        <dbReference type="EMBL" id="MBW8487618.1"/>
    </source>
</evidence>
<organism evidence="2 3">
    <name type="scientific">Actinomadura parmotrematis</name>
    <dbReference type="NCBI Taxonomy" id="2864039"/>
    <lineage>
        <taxon>Bacteria</taxon>
        <taxon>Bacillati</taxon>
        <taxon>Actinomycetota</taxon>
        <taxon>Actinomycetes</taxon>
        <taxon>Streptosporangiales</taxon>
        <taxon>Thermomonosporaceae</taxon>
        <taxon>Actinomadura</taxon>
    </lineage>
</organism>
<comment type="caution">
    <text evidence="2">The sequence shown here is derived from an EMBL/GenBank/DDBJ whole genome shotgun (WGS) entry which is preliminary data.</text>
</comment>
<dbReference type="InterPro" id="IPR011576">
    <property type="entry name" value="Pyridox_Oxase_N"/>
</dbReference>
<keyword evidence="3" id="KW-1185">Reference proteome</keyword>
<dbReference type="PANTHER" id="PTHR39336:SF1">
    <property type="entry name" value="PYRIDOXAMINE PHOSPHATE OXIDASE FAMILY PROTEIN (AFU_ORTHOLOGUE AFUA_6G11440)"/>
    <property type="match status" value="1"/>
</dbReference>
<protein>
    <submittedName>
        <fullName evidence="2">Pyridoxamine 5'-phosphate oxidase family protein</fullName>
    </submittedName>
</protein>
<accession>A0ABS7G4L1</accession>
<sequence>MFFVATAPREGHVNVSPKGYADTFAIIDPLTVAYLDLTGSGAETAAHLRENGRITLMFCSFGRAPNIVRLHGTGRVVLPGEDGWAELAPLFPAHPGARAIIRVDVRRVSDSCGYSIPYMEPAGERPTLNDWTARKSPEQLAEYRVKKNTASIDGLPAFDPPTG</sequence>
<dbReference type="Proteomes" id="UP000774570">
    <property type="component" value="Unassembled WGS sequence"/>
</dbReference>
<name>A0ABS7G4L1_9ACTN</name>
<gene>
    <name evidence="2" type="ORF">K1Y72_35060</name>
</gene>
<evidence type="ECO:0000259" key="1">
    <source>
        <dbReference type="Pfam" id="PF01243"/>
    </source>
</evidence>
<reference evidence="2 3" key="1">
    <citation type="submission" date="2021-07" db="EMBL/GenBank/DDBJ databases">
        <title>Actinomadura sp. PM05-2 isolated from lichen.</title>
        <authorList>
            <person name="Somphong A."/>
            <person name="Phongsopitanun W."/>
            <person name="Tanasupawat S."/>
            <person name="Peongsungnone V."/>
        </authorList>
    </citation>
    <scope>NUCLEOTIDE SEQUENCE [LARGE SCALE GENOMIC DNA]</scope>
    <source>
        <strain evidence="2 3">PM05-2</strain>
    </source>
</reference>
<proteinExistence type="predicted"/>